<dbReference type="Proteomes" id="UP000064893">
    <property type="component" value="Chromosome"/>
</dbReference>
<feature type="chain" id="PRO_5006599434" description="Lipoprotein" evidence="2">
    <location>
        <begin position="19"/>
        <end position="205"/>
    </location>
</feature>
<evidence type="ECO:0000313" key="3">
    <source>
        <dbReference type="EMBL" id="ALO16544.1"/>
    </source>
</evidence>
<dbReference type="STRING" id="1307839.L21SP5_02924"/>
<name>A0A0S2I2R7_9BACT</name>
<feature type="signal peptide" evidence="2">
    <location>
        <begin position="1"/>
        <end position="18"/>
    </location>
</feature>
<dbReference type="KEGG" id="blq:L21SP5_02924"/>
<evidence type="ECO:0000313" key="4">
    <source>
        <dbReference type="Proteomes" id="UP000064893"/>
    </source>
</evidence>
<dbReference type="RefSeq" id="WP_057953905.1">
    <property type="nucleotide sequence ID" value="NZ_CP013118.1"/>
</dbReference>
<dbReference type="PROSITE" id="PS51257">
    <property type="entry name" value="PROKAR_LIPOPROTEIN"/>
    <property type="match status" value="1"/>
</dbReference>
<accession>A0A0S2I2R7</accession>
<dbReference type="AlphaFoldDB" id="A0A0S2I2R7"/>
<reference evidence="3 4" key="1">
    <citation type="submission" date="2015-11" db="EMBL/GenBank/DDBJ databases">
        <title>Description and complete genome sequence of a novel strain predominating in hypersaline microbial mats and representing a new family of the Bacteriodetes phylum.</title>
        <authorList>
            <person name="Spring S."/>
            <person name="Bunk B."/>
            <person name="Sproer C."/>
            <person name="Klenk H.-P."/>
        </authorList>
    </citation>
    <scope>NUCLEOTIDE SEQUENCE [LARGE SCALE GENOMIC DNA]</scope>
    <source>
        <strain evidence="3 4">L21-Spi-D4</strain>
    </source>
</reference>
<keyword evidence="4" id="KW-1185">Reference proteome</keyword>
<dbReference type="EMBL" id="CP013118">
    <property type="protein sequence ID" value="ALO16544.1"/>
    <property type="molecule type" value="Genomic_DNA"/>
</dbReference>
<feature type="compositionally biased region" description="Basic and acidic residues" evidence="1">
    <location>
        <begin position="129"/>
        <end position="142"/>
    </location>
</feature>
<sequence precursor="true">MRKIVIFAAMMVALAACSNQQGEKKANDSQEMTKSEVMTIDNFFQKGEELAGKTISVKGQVDHVCKHGGKRMFLVGSKPEYRLKITTGEDIPSFDVAYEGSEMHVTGTVEVMKMDSAYLANWEKELREGAAEEHKGHEHGDGEGDGTGEGEDHEHDHTSHGEQADMGEHIPGMEKVEGYRAELKETGKAYIPIFSVVADKVAETK</sequence>
<feature type="compositionally biased region" description="Basic and acidic residues" evidence="1">
    <location>
        <begin position="150"/>
        <end position="169"/>
    </location>
</feature>
<evidence type="ECO:0000256" key="2">
    <source>
        <dbReference type="SAM" id="SignalP"/>
    </source>
</evidence>
<protein>
    <recommendedName>
        <fullName evidence="5">Lipoprotein</fullName>
    </recommendedName>
</protein>
<dbReference type="OrthoDB" id="1118652at2"/>
<evidence type="ECO:0008006" key="5">
    <source>
        <dbReference type="Google" id="ProtNLM"/>
    </source>
</evidence>
<keyword evidence="2" id="KW-0732">Signal</keyword>
<organism evidence="3 4">
    <name type="scientific">Salinivirga cyanobacteriivorans</name>
    <dbReference type="NCBI Taxonomy" id="1307839"/>
    <lineage>
        <taxon>Bacteria</taxon>
        <taxon>Pseudomonadati</taxon>
        <taxon>Bacteroidota</taxon>
        <taxon>Bacteroidia</taxon>
        <taxon>Bacteroidales</taxon>
        <taxon>Salinivirgaceae</taxon>
        <taxon>Salinivirga</taxon>
    </lineage>
</organism>
<proteinExistence type="predicted"/>
<evidence type="ECO:0000256" key="1">
    <source>
        <dbReference type="SAM" id="MobiDB-lite"/>
    </source>
</evidence>
<gene>
    <name evidence="3" type="ORF">L21SP5_02924</name>
</gene>
<feature type="region of interest" description="Disordered" evidence="1">
    <location>
        <begin position="129"/>
        <end position="169"/>
    </location>
</feature>